<dbReference type="InterPro" id="IPR046830">
    <property type="entry name" value="Calmod_bind_M"/>
</dbReference>
<dbReference type="AlphaFoldDB" id="A0AAD8RME7"/>
<feature type="region of interest" description="Disordered" evidence="8">
    <location>
        <begin position="1"/>
        <end position="30"/>
    </location>
</feature>
<comment type="caution">
    <text evidence="12">The sequence shown here is derived from an EMBL/GenBank/DDBJ whole genome shotgun (WGS) entry which is preliminary data.</text>
</comment>
<dbReference type="GO" id="GO:0080142">
    <property type="term" value="P:regulation of salicylic acid biosynthetic process"/>
    <property type="evidence" value="ECO:0007669"/>
    <property type="project" value="TreeGrafter"/>
</dbReference>
<dbReference type="GO" id="GO:0003700">
    <property type="term" value="F:DNA-binding transcription factor activity"/>
    <property type="evidence" value="ECO:0007669"/>
    <property type="project" value="TreeGrafter"/>
</dbReference>
<evidence type="ECO:0000256" key="8">
    <source>
        <dbReference type="SAM" id="MobiDB-lite"/>
    </source>
</evidence>
<dbReference type="InterPro" id="IPR012416">
    <property type="entry name" value="CBP60"/>
</dbReference>
<evidence type="ECO:0000256" key="7">
    <source>
        <dbReference type="ARBA" id="ARBA00023242"/>
    </source>
</evidence>
<evidence type="ECO:0000256" key="4">
    <source>
        <dbReference type="ARBA" id="ARBA00023125"/>
    </source>
</evidence>
<name>A0AAD8RME7_LOLMU</name>
<dbReference type="PANTHER" id="PTHR31713:SF47">
    <property type="entry name" value="PROTEIN, PUTATIVE, EXPRESSED-RELATED"/>
    <property type="match status" value="1"/>
</dbReference>
<keyword evidence="4" id="KW-0238">DNA-binding</keyword>
<comment type="subcellular location">
    <subcellularLocation>
        <location evidence="1">Nucleus</location>
    </subcellularLocation>
</comment>
<comment type="similarity">
    <text evidence="2">Belongs to the plant ACBP60 protein family.</text>
</comment>
<evidence type="ECO:0000256" key="3">
    <source>
        <dbReference type="ARBA" id="ARBA00023015"/>
    </source>
</evidence>
<keyword evidence="13" id="KW-1185">Reference proteome</keyword>
<dbReference type="Pfam" id="PF20451">
    <property type="entry name" value="Calmod_bind_M"/>
    <property type="match status" value="1"/>
</dbReference>
<evidence type="ECO:0000256" key="2">
    <source>
        <dbReference type="ARBA" id="ARBA00007214"/>
    </source>
</evidence>
<sequence length="571" mass="64000">MTLKRPLEGGGGDGDGGGVSPSPPRSPALKKRCRSFDLEIRGCRHLEELVTSCVQRMEAAVEAVVESAISRIPAVVTKALAGYLSSAPSLGRTRVDQNQPPRYKLMFRNGLSKDVFTKKNICAANGEPLKICLEENNKQGNISRRLLSAKIKIVVLDGDFNRDNEDCWRSEDFRRHIVRPRDKVGAVLTGELEISLKNGQADLCDASFIDNSKFMRSGKFRLGVMIVDELGERVQEGITESFTVKDRRGEGYQKHIIPSLDDDVWRLKRISKDGKSHKALKKSSIFYVKDFLRSYYKNEHALRKVLTITNLVWRTIVDHAKMCDPGKELYSFVVESHNVVLFFNSFYQITGAAISDQYTPFNDLDKEMQDQLEQWSKVAYDTLSHRQPDYEMDNGKPRSVSQSISKGSIMPEPKFMQGHQQNFAERNVHETHEEQSTSGGHSKQCTLKRLGSIRLTPNNEDAPFDMDVFLNSGSEQYCVNEDDITGSVILHCPATAEDEISGSVLMKQACVTIGHEEYDIPFANNDASVPLFDASLHTLSALADLPIYSRHSSFRDRDCHETPALAAEAAV</sequence>
<evidence type="ECO:0000256" key="5">
    <source>
        <dbReference type="ARBA" id="ARBA00023159"/>
    </source>
</evidence>
<dbReference type="GO" id="GO:0043565">
    <property type="term" value="F:sequence-specific DNA binding"/>
    <property type="evidence" value="ECO:0007669"/>
    <property type="project" value="TreeGrafter"/>
</dbReference>
<dbReference type="InterPro" id="IPR046831">
    <property type="entry name" value="Calmodulin_bind_N"/>
</dbReference>
<keyword evidence="6" id="KW-0804">Transcription</keyword>
<evidence type="ECO:0000313" key="13">
    <source>
        <dbReference type="Proteomes" id="UP001231189"/>
    </source>
</evidence>
<feature type="compositionally biased region" description="Gly residues" evidence="8">
    <location>
        <begin position="8"/>
        <end position="19"/>
    </location>
</feature>
<dbReference type="EMBL" id="JAUUTY010000005">
    <property type="protein sequence ID" value="KAK1627460.1"/>
    <property type="molecule type" value="Genomic_DNA"/>
</dbReference>
<keyword evidence="5" id="KW-0010">Activator</keyword>
<proteinExistence type="inferred from homology"/>
<protein>
    <recommendedName>
        <fullName evidence="14">Calmodulin-binding protein</fullName>
    </recommendedName>
</protein>
<dbReference type="PANTHER" id="PTHR31713">
    <property type="entry name" value="OS02G0177800 PROTEIN"/>
    <property type="match status" value="1"/>
</dbReference>
<evidence type="ECO:0000259" key="11">
    <source>
        <dbReference type="Pfam" id="PF20452"/>
    </source>
</evidence>
<organism evidence="12 13">
    <name type="scientific">Lolium multiflorum</name>
    <name type="common">Italian ryegrass</name>
    <name type="synonym">Lolium perenne subsp. multiflorum</name>
    <dbReference type="NCBI Taxonomy" id="4521"/>
    <lineage>
        <taxon>Eukaryota</taxon>
        <taxon>Viridiplantae</taxon>
        <taxon>Streptophyta</taxon>
        <taxon>Embryophyta</taxon>
        <taxon>Tracheophyta</taxon>
        <taxon>Spermatophyta</taxon>
        <taxon>Magnoliopsida</taxon>
        <taxon>Liliopsida</taxon>
        <taxon>Poales</taxon>
        <taxon>Poaceae</taxon>
        <taxon>BOP clade</taxon>
        <taxon>Pooideae</taxon>
        <taxon>Poodae</taxon>
        <taxon>Poeae</taxon>
        <taxon>Poeae Chloroplast Group 2 (Poeae type)</taxon>
        <taxon>Loliodinae</taxon>
        <taxon>Loliinae</taxon>
        <taxon>Lolium</taxon>
    </lineage>
</organism>
<dbReference type="Pfam" id="PF20452">
    <property type="entry name" value="Calmod_bind_C"/>
    <property type="match status" value="1"/>
</dbReference>
<evidence type="ECO:0000259" key="9">
    <source>
        <dbReference type="Pfam" id="PF07887"/>
    </source>
</evidence>
<evidence type="ECO:0000256" key="1">
    <source>
        <dbReference type="ARBA" id="ARBA00004123"/>
    </source>
</evidence>
<gene>
    <name evidence="12" type="ORF">QYE76_001775</name>
</gene>
<evidence type="ECO:0000313" key="12">
    <source>
        <dbReference type="EMBL" id="KAK1627460.1"/>
    </source>
</evidence>
<feature type="domain" description="Calmodulin binding protein central" evidence="10">
    <location>
        <begin position="260"/>
        <end position="323"/>
    </location>
</feature>
<accession>A0AAD8RME7</accession>
<evidence type="ECO:0000259" key="10">
    <source>
        <dbReference type="Pfam" id="PF20451"/>
    </source>
</evidence>
<reference evidence="12" key="1">
    <citation type="submission" date="2023-07" db="EMBL/GenBank/DDBJ databases">
        <title>A chromosome-level genome assembly of Lolium multiflorum.</title>
        <authorList>
            <person name="Chen Y."/>
            <person name="Copetti D."/>
            <person name="Kolliker R."/>
            <person name="Studer B."/>
        </authorList>
    </citation>
    <scope>NUCLEOTIDE SEQUENCE</scope>
    <source>
        <strain evidence="12">02402/16</strain>
        <tissue evidence="12">Leaf</tissue>
    </source>
</reference>
<dbReference type="InterPro" id="IPR046829">
    <property type="entry name" value="Calmod_bind_C"/>
</dbReference>
<evidence type="ECO:0008006" key="14">
    <source>
        <dbReference type="Google" id="ProtNLM"/>
    </source>
</evidence>
<dbReference type="Proteomes" id="UP001231189">
    <property type="component" value="Unassembled WGS sequence"/>
</dbReference>
<dbReference type="GO" id="GO:0005634">
    <property type="term" value="C:nucleus"/>
    <property type="evidence" value="ECO:0007669"/>
    <property type="project" value="UniProtKB-SubCell"/>
</dbReference>
<feature type="domain" description="Calmodulin binding protein C-terminal" evidence="11">
    <location>
        <begin position="328"/>
        <end position="386"/>
    </location>
</feature>
<feature type="domain" description="Calmodulin binding protein-like N-terminal" evidence="9">
    <location>
        <begin position="103"/>
        <end position="247"/>
    </location>
</feature>
<evidence type="ECO:0000256" key="6">
    <source>
        <dbReference type="ARBA" id="ARBA00023163"/>
    </source>
</evidence>
<keyword evidence="3" id="KW-0805">Transcription regulation</keyword>
<dbReference type="GO" id="GO:0005516">
    <property type="term" value="F:calmodulin binding"/>
    <property type="evidence" value="ECO:0007669"/>
    <property type="project" value="InterPro"/>
</dbReference>
<keyword evidence="7" id="KW-0539">Nucleus</keyword>
<dbReference type="Pfam" id="PF07887">
    <property type="entry name" value="Calmodulin_bind"/>
    <property type="match status" value="1"/>
</dbReference>